<proteinExistence type="predicted"/>
<dbReference type="EMBL" id="GL376628">
    <property type="status" value="NOT_ANNOTATED_CDS"/>
    <property type="molecule type" value="Genomic_DNA"/>
</dbReference>
<reference evidence="2" key="3">
    <citation type="submission" date="2015-02" db="UniProtKB">
        <authorList>
            <consortium name="EnsemblProtists"/>
        </authorList>
    </citation>
    <scope>IDENTIFICATION</scope>
    <source>
        <strain evidence="2">DAOM BR144</strain>
    </source>
</reference>
<dbReference type="VEuPathDB" id="FungiDB:PYU1_G002695"/>
<evidence type="ECO:0000313" key="3">
    <source>
        <dbReference type="Proteomes" id="UP000019132"/>
    </source>
</evidence>
<dbReference type="EnsemblProtists" id="PYU1_T002698">
    <property type="protein sequence ID" value="PYU1_T002698"/>
    <property type="gene ID" value="PYU1_G002695"/>
</dbReference>
<accession>K3WCK7</accession>
<dbReference type="InParanoid" id="K3WCK7"/>
<name>K3WCK7_GLOUD</name>
<sequence length="110" mass="12357">MAKLWCVVVGKDCVLGVETDLSTRVEDVQQQIKENLPEKRVESYKVNDTPAWEWKEEAYLLECFETAQWSSSAVIVPSSSFKAFMNTITSEPQAAQSTNGKSRSPTTFAF</sequence>
<dbReference type="HOGENOM" id="CLU_2176123_0_0_1"/>
<reference evidence="3" key="2">
    <citation type="submission" date="2010-04" db="EMBL/GenBank/DDBJ databases">
        <authorList>
            <person name="Buell R."/>
            <person name="Hamilton J."/>
            <person name="Hostetler J."/>
        </authorList>
    </citation>
    <scope>NUCLEOTIDE SEQUENCE [LARGE SCALE GENOMIC DNA]</scope>
    <source>
        <strain evidence="3">DAOM:BR144</strain>
    </source>
</reference>
<organism evidence="2 3">
    <name type="scientific">Globisporangium ultimum (strain ATCC 200006 / CBS 805.95 / DAOM BR144)</name>
    <name type="common">Pythium ultimum</name>
    <dbReference type="NCBI Taxonomy" id="431595"/>
    <lineage>
        <taxon>Eukaryota</taxon>
        <taxon>Sar</taxon>
        <taxon>Stramenopiles</taxon>
        <taxon>Oomycota</taxon>
        <taxon>Peronosporomycetes</taxon>
        <taxon>Pythiales</taxon>
        <taxon>Pythiaceae</taxon>
        <taxon>Globisporangium</taxon>
    </lineage>
</organism>
<protein>
    <submittedName>
        <fullName evidence="2">Uncharacterized protein</fullName>
    </submittedName>
</protein>
<reference evidence="3" key="1">
    <citation type="journal article" date="2010" name="Genome Biol.">
        <title>Genome sequence of the necrotrophic plant pathogen Pythium ultimum reveals original pathogenicity mechanisms and effector repertoire.</title>
        <authorList>
            <person name="Levesque C.A."/>
            <person name="Brouwer H."/>
            <person name="Cano L."/>
            <person name="Hamilton J.P."/>
            <person name="Holt C."/>
            <person name="Huitema E."/>
            <person name="Raffaele S."/>
            <person name="Robideau G.P."/>
            <person name="Thines M."/>
            <person name="Win J."/>
            <person name="Zerillo M.M."/>
            <person name="Beakes G.W."/>
            <person name="Boore J.L."/>
            <person name="Busam D."/>
            <person name="Dumas B."/>
            <person name="Ferriera S."/>
            <person name="Fuerstenberg S.I."/>
            <person name="Gachon C.M."/>
            <person name="Gaulin E."/>
            <person name="Govers F."/>
            <person name="Grenville-Briggs L."/>
            <person name="Horner N."/>
            <person name="Hostetler J."/>
            <person name="Jiang R.H."/>
            <person name="Johnson J."/>
            <person name="Krajaejun T."/>
            <person name="Lin H."/>
            <person name="Meijer H.J."/>
            <person name="Moore B."/>
            <person name="Morris P."/>
            <person name="Phuntmart V."/>
            <person name="Puiu D."/>
            <person name="Shetty J."/>
            <person name="Stajich J.E."/>
            <person name="Tripathy S."/>
            <person name="Wawra S."/>
            <person name="van West P."/>
            <person name="Whitty B.R."/>
            <person name="Coutinho P.M."/>
            <person name="Henrissat B."/>
            <person name="Martin F."/>
            <person name="Thomas P.D."/>
            <person name="Tyler B.M."/>
            <person name="De Vries R.P."/>
            <person name="Kamoun S."/>
            <person name="Yandell M."/>
            <person name="Tisserat N."/>
            <person name="Buell C.R."/>
        </authorList>
    </citation>
    <scope>NUCLEOTIDE SEQUENCE</scope>
    <source>
        <strain evidence="3">DAOM:BR144</strain>
    </source>
</reference>
<keyword evidence="3" id="KW-1185">Reference proteome</keyword>
<dbReference type="AlphaFoldDB" id="K3WCK7"/>
<evidence type="ECO:0000313" key="2">
    <source>
        <dbReference type="EnsemblProtists" id="PYU1_T002698"/>
    </source>
</evidence>
<dbReference type="Proteomes" id="UP000019132">
    <property type="component" value="Unassembled WGS sequence"/>
</dbReference>
<feature type="region of interest" description="Disordered" evidence="1">
    <location>
        <begin position="91"/>
        <end position="110"/>
    </location>
</feature>
<evidence type="ECO:0000256" key="1">
    <source>
        <dbReference type="SAM" id="MobiDB-lite"/>
    </source>
</evidence>